<keyword evidence="2" id="KW-1185">Reference proteome</keyword>
<evidence type="ECO:0000313" key="2">
    <source>
        <dbReference type="Proteomes" id="UP000184085"/>
    </source>
</evidence>
<accession>A0A1M4N1E8</accession>
<dbReference type="Proteomes" id="UP000184085">
    <property type="component" value="Unassembled WGS sequence"/>
</dbReference>
<name>A0A1M4N1E8_9RHOB</name>
<reference evidence="2" key="1">
    <citation type="submission" date="2016-09" db="EMBL/GenBank/DDBJ databases">
        <authorList>
            <person name="Wibberg D."/>
        </authorList>
    </citation>
    <scope>NUCLEOTIDE SEQUENCE [LARGE SCALE GENOMIC DNA]</scope>
</reference>
<dbReference type="EMBL" id="FMJB01000057">
    <property type="protein sequence ID" value="SCM68651.1"/>
    <property type="molecule type" value="Genomic_DNA"/>
</dbReference>
<dbReference type="PROSITE" id="PS51257">
    <property type="entry name" value="PROKAR_LIPOPROTEIN"/>
    <property type="match status" value="1"/>
</dbReference>
<dbReference type="AlphaFoldDB" id="A0A1M4N1E8"/>
<organism evidence="1 2">
    <name type="scientific">Donghicola eburneus</name>
    <dbReference type="NCBI Taxonomy" id="393278"/>
    <lineage>
        <taxon>Bacteria</taxon>
        <taxon>Pseudomonadati</taxon>
        <taxon>Pseudomonadota</taxon>
        <taxon>Alphaproteobacteria</taxon>
        <taxon>Rhodobacterales</taxon>
        <taxon>Roseobacteraceae</taxon>
        <taxon>Donghicola</taxon>
    </lineage>
</organism>
<evidence type="ECO:0000313" key="1">
    <source>
        <dbReference type="EMBL" id="SCM68651.1"/>
    </source>
</evidence>
<dbReference type="RefSeq" id="WP_072707422.1">
    <property type="nucleotide sequence ID" value="NZ_FMJB01000057.1"/>
</dbReference>
<gene>
    <name evidence="1" type="ORF">KARMA_2876</name>
</gene>
<proteinExistence type="predicted"/>
<protein>
    <submittedName>
        <fullName evidence="1">Uncharacterized protein</fullName>
    </submittedName>
</protein>
<sequence>MNTGTKALAIALLAAGCSSTNPEEKAVMGYYSPPWQSGLKEIRPYPFQNSICKEIGYNLVSRDFYDDSKLLVGCPRTEQGAIADRIAEGGVEVGYVHHWTLLHMPKR</sequence>